<dbReference type="Proteomes" id="UP000238916">
    <property type="component" value="Unassembled WGS sequence"/>
</dbReference>
<dbReference type="InterPro" id="IPR036866">
    <property type="entry name" value="RibonucZ/Hydroxyglut_hydro"/>
</dbReference>
<evidence type="ECO:0000259" key="1">
    <source>
        <dbReference type="SMART" id="SM00849"/>
    </source>
</evidence>
<dbReference type="SMART" id="SM00849">
    <property type="entry name" value="Lactamase_B"/>
    <property type="match status" value="1"/>
</dbReference>
<accession>A0A2U3LEZ7</accession>
<dbReference type="PANTHER" id="PTHR42951:SF15">
    <property type="entry name" value="METALLO-BETA-LACTAMASE SUPERFAMILY PROTEIN"/>
    <property type="match status" value="1"/>
</dbReference>
<dbReference type="Gene3D" id="3.60.15.10">
    <property type="entry name" value="Ribonuclease Z/Hydroxyacylglutathione hydrolase-like"/>
    <property type="match status" value="1"/>
</dbReference>
<protein>
    <submittedName>
        <fullName evidence="2">Metallo-beta-lactamase superfamily protein</fullName>
    </submittedName>
</protein>
<dbReference type="InterPro" id="IPR001279">
    <property type="entry name" value="Metallo-B-lactamas"/>
</dbReference>
<dbReference type="CDD" id="cd07721">
    <property type="entry name" value="yflN-like_MBL-fold"/>
    <property type="match status" value="1"/>
</dbReference>
<dbReference type="PANTHER" id="PTHR42951">
    <property type="entry name" value="METALLO-BETA-LACTAMASE DOMAIN-CONTAINING"/>
    <property type="match status" value="1"/>
</dbReference>
<name>A0A2U3LEZ7_9FIRM</name>
<dbReference type="OrthoDB" id="9761531at2"/>
<dbReference type="EMBL" id="OMOF01000417">
    <property type="protein sequence ID" value="SPF50390.1"/>
    <property type="molecule type" value="Genomic_DNA"/>
</dbReference>
<feature type="domain" description="Metallo-beta-lactamase" evidence="1">
    <location>
        <begin position="22"/>
        <end position="227"/>
    </location>
</feature>
<gene>
    <name evidence="2" type="ORF">SBF1_4740003</name>
</gene>
<sequence length="246" mass="26931">MKIAKGIETLELTMNFAGNQSVIHPTLIWDNDTVILVDTGLPGQLQEIREAMDKAGVPFGKLSKVILTHHDIDHIGSLPDVVRESDHKIEVLAHAAEKPYIEGEKTFVKITPERIAKMLESLPDEQREQAQAMFANPPKASVNTTVADGEVLPYCGGITVIFTSGHTPGHICLYHNESKTLITGDAMIILAGQLLGPNPQATPDMDTAIQALKKFTAYDIETVICYHGGIYKDNVNQRLVELVKGQ</sequence>
<dbReference type="Pfam" id="PF00753">
    <property type="entry name" value="Lactamase_B"/>
    <property type="match status" value="1"/>
</dbReference>
<evidence type="ECO:0000313" key="3">
    <source>
        <dbReference type="Proteomes" id="UP000238916"/>
    </source>
</evidence>
<dbReference type="AlphaFoldDB" id="A0A2U3LEZ7"/>
<dbReference type="SUPFAM" id="SSF56281">
    <property type="entry name" value="Metallo-hydrolase/oxidoreductase"/>
    <property type="match status" value="1"/>
</dbReference>
<proteinExistence type="predicted"/>
<organism evidence="2 3">
    <name type="scientific">Candidatus Desulfosporosinus infrequens</name>
    <dbReference type="NCBI Taxonomy" id="2043169"/>
    <lineage>
        <taxon>Bacteria</taxon>
        <taxon>Bacillati</taxon>
        <taxon>Bacillota</taxon>
        <taxon>Clostridia</taxon>
        <taxon>Eubacteriales</taxon>
        <taxon>Desulfitobacteriaceae</taxon>
        <taxon>Desulfosporosinus</taxon>
    </lineage>
</organism>
<evidence type="ECO:0000313" key="2">
    <source>
        <dbReference type="EMBL" id="SPF50390.1"/>
    </source>
</evidence>
<dbReference type="InterPro" id="IPR050855">
    <property type="entry name" value="NDM-1-like"/>
</dbReference>
<reference evidence="3" key="1">
    <citation type="submission" date="2018-02" db="EMBL/GenBank/DDBJ databases">
        <authorList>
            <person name="Hausmann B."/>
        </authorList>
    </citation>
    <scope>NUCLEOTIDE SEQUENCE [LARGE SCALE GENOMIC DNA]</scope>
    <source>
        <strain evidence="3">Peat soil MAG SbF1</strain>
    </source>
</reference>